<keyword evidence="3 7" id="KW-0812">Transmembrane</keyword>
<feature type="signal peptide" evidence="8">
    <location>
        <begin position="1"/>
        <end position="31"/>
    </location>
</feature>
<dbReference type="PANTHER" id="PTHR30572">
    <property type="entry name" value="MEMBRANE COMPONENT OF TRANSPORTER-RELATED"/>
    <property type="match status" value="1"/>
</dbReference>
<evidence type="ECO:0000256" key="2">
    <source>
        <dbReference type="ARBA" id="ARBA00022475"/>
    </source>
</evidence>
<feature type="transmembrane region" description="Helical" evidence="7">
    <location>
        <begin position="1028"/>
        <end position="1054"/>
    </location>
</feature>
<proteinExistence type="inferred from homology"/>
<feature type="transmembrane region" description="Helical" evidence="7">
    <location>
        <begin position="302"/>
        <end position="324"/>
    </location>
</feature>
<feature type="transmembrane region" description="Helical" evidence="7">
    <location>
        <begin position="1074"/>
        <end position="1094"/>
    </location>
</feature>
<dbReference type="RefSeq" id="WP_185032080.1">
    <property type="nucleotide sequence ID" value="NZ_BNBN01000001.1"/>
</dbReference>
<feature type="chain" id="PRO_5039488391" description="ABC3 transporter permease C-terminal domain-containing protein" evidence="8">
    <location>
        <begin position="32"/>
        <end position="1110"/>
    </location>
</feature>
<comment type="caution">
    <text evidence="10">The sequence shown here is derived from an EMBL/GenBank/DDBJ whole genome shotgun (WGS) entry which is preliminary data.</text>
</comment>
<evidence type="ECO:0000256" key="7">
    <source>
        <dbReference type="SAM" id="Phobius"/>
    </source>
</evidence>
<dbReference type="PANTHER" id="PTHR30572:SF4">
    <property type="entry name" value="ABC TRANSPORTER PERMEASE YTRF"/>
    <property type="match status" value="1"/>
</dbReference>
<feature type="transmembrane region" description="Helical" evidence="7">
    <location>
        <begin position="432"/>
        <end position="453"/>
    </location>
</feature>
<feature type="transmembrane region" description="Helical" evidence="7">
    <location>
        <begin position="473"/>
        <end position="496"/>
    </location>
</feature>
<comment type="similarity">
    <text evidence="6">Belongs to the ABC-4 integral membrane protein family.</text>
</comment>
<evidence type="ECO:0000256" key="6">
    <source>
        <dbReference type="ARBA" id="ARBA00038076"/>
    </source>
</evidence>
<feature type="transmembrane region" description="Helical" evidence="7">
    <location>
        <begin position="345"/>
        <end position="368"/>
    </location>
</feature>
<keyword evidence="4 7" id="KW-1133">Transmembrane helix</keyword>
<evidence type="ECO:0000259" key="9">
    <source>
        <dbReference type="Pfam" id="PF02687"/>
    </source>
</evidence>
<feature type="transmembrane region" description="Helical" evidence="7">
    <location>
        <begin position="397"/>
        <end position="420"/>
    </location>
</feature>
<organism evidence="10 11">
    <name type="scientific">Streptomyces candidus</name>
    <dbReference type="NCBI Taxonomy" id="67283"/>
    <lineage>
        <taxon>Bacteria</taxon>
        <taxon>Bacillati</taxon>
        <taxon>Actinomycetota</taxon>
        <taxon>Actinomycetes</taxon>
        <taxon>Kitasatosporales</taxon>
        <taxon>Streptomycetaceae</taxon>
        <taxon>Streptomyces</taxon>
    </lineage>
</organism>
<evidence type="ECO:0000256" key="5">
    <source>
        <dbReference type="ARBA" id="ARBA00023136"/>
    </source>
</evidence>
<evidence type="ECO:0000256" key="8">
    <source>
        <dbReference type="SAM" id="SignalP"/>
    </source>
</evidence>
<keyword evidence="5 7" id="KW-0472">Membrane</keyword>
<dbReference type="InterPro" id="IPR003838">
    <property type="entry name" value="ABC3_permease_C"/>
</dbReference>
<dbReference type="GO" id="GO:0005886">
    <property type="term" value="C:plasma membrane"/>
    <property type="evidence" value="ECO:0007669"/>
    <property type="project" value="UniProtKB-SubCell"/>
</dbReference>
<evidence type="ECO:0000313" key="10">
    <source>
        <dbReference type="EMBL" id="MBB6437090.1"/>
    </source>
</evidence>
<dbReference type="Proteomes" id="UP000540423">
    <property type="component" value="Unassembled WGS sequence"/>
</dbReference>
<reference evidence="10 11" key="1">
    <citation type="submission" date="2020-08" db="EMBL/GenBank/DDBJ databases">
        <title>Genomic Encyclopedia of Type Strains, Phase IV (KMG-IV): sequencing the most valuable type-strain genomes for metagenomic binning, comparative biology and taxonomic classification.</title>
        <authorList>
            <person name="Goeker M."/>
        </authorList>
    </citation>
    <scope>NUCLEOTIDE SEQUENCE [LARGE SCALE GENOMIC DNA]</scope>
    <source>
        <strain evidence="10 11">DSM 40141</strain>
    </source>
</reference>
<dbReference type="AlphaFoldDB" id="A0A7X0HGA2"/>
<evidence type="ECO:0000256" key="1">
    <source>
        <dbReference type="ARBA" id="ARBA00004651"/>
    </source>
</evidence>
<sequence length="1110" mass="114289">MTGFVFLRVRAHRLLLTAALLAVLLTTSVLAALAAFSNSIGDAGLQRALGTRDASAVALAISSSNVPGTQRAEADEVVREAARRTFDGLPTRISQLDQSGSYALPRSLRPGASPEGEPDLTLFAGLDRAQVRLTAGVWPKPAPKNPGEVIEVALPDNAAEQLRVTPGPTVLTLTDRLSGPARKVRITGLYEPRRLADPYWKLEDLNGRGIRVGSFTTYGPLLVDPGLLRSSAVSAGSVSWLVTADFSGVHTGRIDALRAAAVAGADRLTKTPPLQNSASVSHGLPQVLDQAERSLLVSRSTLLIVSLQLILLAGYALLLVARLLSTERAGETELLMARGGSRRRVVGLAAVEAALLALPAILVAPLLAGPLTRLLSGQGALGRIGLTLDAGGVLGAVSVWLVGLGVGLGCAAAVVVPAITSGRGSRGRSVPAPLKAGADLALLLVAAVAYWQLDRQTSGSGPLSGNPGGDLGVDPLLVAAPALALLAGTVLTLRLLPPLARLAEKRAARGRGLPAALAGWQLSRRPMRGSGPVLLLVLAVAMGMLAIGQGASWDRSQEDQADFRSGASIRVSGAASSAGSGQEVPYAALPGVTSAAPAARRPVPLSGNRTATMLALDTAHASENLMLRGDLIDGDRDLVRRTAGMRVPDKDRPGIPLPDGDIFLLDASLRTDDGAVSRVRPTLVVSVEDRYGLTHRLPAGNLSADGRTARLTVDVTRAVGRPARPLYLTGVEATVPQPYARQELHELTLHAVRGADGSAAPAPKALRWNGHAVDLLKEHVGQDGARTDLSPGSGAGALLRVRYATGASPYPADHEYRYGAEATTSVRLTSVGARPLAVSAYATDAFLASSSAEIGTELDLDLNGVPLSFRIVGGLRHLPTTGPATSAAAAGDDVTPDGGGLLLDLRAVNQELSRLGAPALPPDEWWLATAPGKTAEVASALRGRPDVDPEQVVVRDETVRELYDDPLGAGPQSALLAVAVVAALLAAVGFAVGAAGSLRERTAEFAVLKALGAPPRQLARLIAVEQSLLIGIALVVGLALGAVLTRAVVPLIVLTGQAAQPLPGVLVQLPAGQVALLLAGVVAVPLLVVLVLALRRGDPATTLRVHGGGN</sequence>
<dbReference type="EMBL" id="JACHEM010000008">
    <property type="protein sequence ID" value="MBB6437090.1"/>
    <property type="molecule type" value="Genomic_DNA"/>
</dbReference>
<name>A0A7X0HGA2_9ACTN</name>
<protein>
    <recommendedName>
        <fullName evidence="9">ABC3 transporter permease C-terminal domain-containing protein</fullName>
    </recommendedName>
</protein>
<dbReference type="Pfam" id="PF02687">
    <property type="entry name" value="FtsX"/>
    <property type="match status" value="1"/>
</dbReference>
<dbReference type="GO" id="GO:0022857">
    <property type="term" value="F:transmembrane transporter activity"/>
    <property type="evidence" value="ECO:0007669"/>
    <property type="project" value="TreeGrafter"/>
</dbReference>
<dbReference type="InterPro" id="IPR050250">
    <property type="entry name" value="Macrolide_Exporter_MacB"/>
</dbReference>
<feature type="transmembrane region" description="Helical" evidence="7">
    <location>
        <begin position="533"/>
        <end position="553"/>
    </location>
</feature>
<keyword evidence="8" id="KW-0732">Signal</keyword>
<accession>A0A7X0HGA2</accession>
<feature type="transmembrane region" description="Helical" evidence="7">
    <location>
        <begin position="974"/>
        <end position="995"/>
    </location>
</feature>
<evidence type="ECO:0000256" key="4">
    <source>
        <dbReference type="ARBA" id="ARBA00022989"/>
    </source>
</evidence>
<feature type="domain" description="ABC3 transporter permease C-terminal" evidence="9">
    <location>
        <begin position="977"/>
        <end position="1095"/>
    </location>
</feature>
<keyword evidence="11" id="KW-1185">Reference proteome</keyword>
<gene>
    <name evidence="10" type="ORF">HNQ79_003565</name>
</gene>
<comment type="subcellular location">
    <subcellularLocation>
        <location evidence="1">Cell membrane</location>
        <topology evidence="1">Multi-pass membrane protein</topology>
    </subcellularLocation>
</comment>
<evidence type="ECO:0000256" key="3">
    <source>
        <dbReference type="ARBA" id="ARBA00022692"/>
    </source>
</evidence>
<evidence type="ECO:0000313" key="11">
    <source>
        <dbReference type="Proteomes" id="UP000540423"/>
    </source>
</evidence>
<keyword evidence="2" id="KW-1003">Cell membrane</keyword>